<dbReference type="AlphaFoldDB" id="A0A382JQY6"/>
<protein>
    <submittedName>
        <fullName evidence="2">Uncharacterized protein</fullName>
    </submittedName>
</protein>
<organism evidence="2">
    <name type="scientific">marine metagenome</name>
    <dbReference type="NCBI Taxonomy" id="408172"/>
    <lineage>
        <taxon>unclassified sequences</taxon>
        <taxon>metagenomes</taxon>
        <taxon>ecological metagenomes</taxon>
    </lineage>
</organism>
<dbReference type="PANTHER" id="PTHR10098">
    <property type="entry name" value="RAPSYN-RELATED"/>
    <property type="match status" value="1"/>
</dbReference>
<dbReference type="Gene3D" id="1.25.40.10">
    <property type="entry name" value="Tetratricopeptide repeat domain"/>
    <property type="match status" value="1"/>
</dbReference>
<keyword evidence="1" id="KW-0472">Membrane</keyword>
<dbReference type="SMART" id="SM00028">
    <property type="entry name" value="TPR"/>
    <property type="match status" value="4"/>
</dbReference>
<evidence type="ECO:0000313" key="2">
    <source>
        <dbReference type="EMBL" id="SVC14924.1"/>
    </source>
</evidence>
<dbReference type="InterPro" id="IPR019734">
    <property type="entry name" value="TPR_rpt"/>
</dbReference>
<proteinExistence type="predicted"/>
<dbReference type="SUPFAM" id="SSF48452">
    <property type="entry name" value="TPR-like"/>
    <property type="match status" value="1"/>
</dbReference>
<sequence length="229" mass="26639">MVQKLQSKGKIAFIVSLIIVFGLFFRVGLDKFFYEEPNGAITPPIDAKDEADRLIQIASQNFFYHEFDQAVENYKKAIALFEKRKNFKRAARTYESIGDIYKFAHKLKETKNAYLSAVEYHQKLQDKIGEGRAMKKMGEFYMERSDFDKAGEWLGKAVRKVQDTKPHIVKAKIYEIQGHYFLKTEQVSRALEAFLQSKATFDKIGYPLGYDNISPMIHRLKRQQKDNAT</sequence>
<accession>A0A382JQY6</accession>
<reference evidence="2" key="1">
    <citation type="submission" date="2018-05" db="EMBL/GenBank/DDBJ databases">
        <authorList>
            <person name="Lanie J.A."/>
            <person name="Ng W.-L."/>
            <person name="Kazmierczak K.M."/>
            <person name="Andrzejewski T.M."/>
            <person name="Davidsen T.M."/>
            <person name="Wayne K.J."/>
            <person name="Tettelin H."/>
            <person name="Glass J.I."/>
            <person name="Rusch D."/>
            <person name="Podicherti R."/>
            <person name="Tsui H.-C.T."/>
            <person name="Winkler M.E."/>
        </authorList>
    </citation>
    <scope>NUCLEOTIDE SEQUENCE</scope>
</reference>
<dbReference type="EMBL" id="UINC01076092">
    <property type="protein sequence ID" value="SVC14924.1"/>
    <property type="molecule type" value="Genomic_DNA"/>
</dbReference>
<feature type="transmembrane region" description="Helical" evidence="1">
    <location>
        <begin position="12"/>
        <end position="29"/>
    </location>
</feature>
<gene>
    <name evidence="2" type="ORF">METZ01_LOCUS267778</name>
</gene>
<dbReference type="Pfam" id="PF14938">
    <property type="entry name" value="SNAP"/>
    <property type="match status" value="1"/>
</dbReference>
<name>A0A382JQY6_9ZZZZ</name>
<keyword evidence="1" id="KW-1133">Transmembrane helix</keyword>
<dbReference type="InterPro" id="IPR011990">
    <property type="entry name" value="TPR-like_helical_dom_sf"/>
</dbReference>
<keyword evidence="1" id="KW-0812">Transmembrane</keyword>
<evidence type="ECO:0000256" key="1">
    <source>
        <dbReference type="SAM" id="Phobius"/>
    </source>
</evidence>